<organism evidence="8 9">
    <name type="scientific">Escherichia coli</name>
    <dbReference type="NCBI Taxonomy" id="562"/>
    <lineage>
        <taxon>Bacteria</taxon>
        <taxon>Pseudomonadati</taxon>
        <taxon>Pseudomonadota</taxon>
        <taxon>Gammaproteobacteria</taxon>
        <taxon>Enterobacterales</taxon>
        <taxon>Enterobacteriaceae</taxon>
        <taxon>Escherichia</taxon>
    </lineage>
</organism>
<sequence>LIIFKGNAAKIEELLVFSQVFLSIALPFCLIPLQLATSNKDLMGPFYNKTWVNIISWTLIIILSILNVYLIVQTFQELQG</sequence>
<evidence type="ECO:0000313" key="9">
    <source>
        <dbReference type="Proteomes" id="UP000460351"/>
    </source>
</evidence>
<evidence type="ECO:0000256" key="3">
    <source>
        <dbReference type="ARBA" id="ARBA00022692"/>
    </source>
</evidence>
<dbReference type="GO" id="GO:0034755">
    <property type="term" value="P:iron ion transmembrane transport"/>
    <property type="evidence" value="ECO:0007669"/>
    <property type="project" value="TreeGrafter"/>
</dbReference>
<feature type="transmembrane region" description="Helical" evidence="7">
    <location>
        <begin position="14"/>
        <end position="34"/>
    </location>
</feature>
<evidence type="ECO:0000256" key="2">
    <source>
        <dbReference type="ARBA" id="ARBA00022448"/>
    </source>
</evidence>
<evidence type="ECO:0000256" key="5">
    <source>
        <dbReference type="ARBA" id="ARBA00022989"/>
    </source>
</evidence>
<dbReference type="GO" id="GO:0005384">
    <property type="term" value="F:manganese ion transmembrane transporter activity"/>
    <property type="evidence" value="ECO:0007669"/>
    <property type="project" value="TreeGrafter"/>
</dbReference>
<reference evidence="8 9" key="1">
    <citation type="journal article" date="2019" name="Microorganisms">
        <title>Characteristics of Carbapenem-Resistant and Colistin-Resistant Escherichia coli Co-Producing NDM-1 and MCR-1 from Pig Farms in China.</title>
        <authorList>
            <person name="Peng Z."/>
            <person name="Li X."/>
            <person name="Hu Z."/>
            <person name="Li Z."/>
            <person name="Lv Y."/>
            <person name="Lei M."/>
            <person name="Wu B."/>
            <person name="Chen H."/>
            <person name="Wang X."/>
        </authorList>
    </citation>
    <scope>NUCLEOTIDE SEQUENCE [LARGE SCALE GENOMIC DNA]</scope>
    <source>
        <strain evidence="8 9">RXD010</strain>
    </source>
</reference>
<dbReference type="PANTHER" id="PTHR11706:SF33">
    <property type="entry name" value="NATURAL RESISTANCE-ASSOCIATED MACROPHAGE PROTEIN 2"/>
    <property type="match status" value="1"/>
</dbReference>
<keyword evidence="5 7" id="KW-1133">Transmembrane helix</keyword>
<dbReference type="PANTHER" id="PTHR11706">
    <property type="entry name" value="SOLUTE CARRIER PROTEIN FAMILY 11 MEMBER"/>
    <property type="match status" value="1"/>
</dbReference>
<gene>
    <name evidence="8" type="ORF">E4K51_28940</name>
</gene>
<dbReference type="GO" id="GO:0005886">
    <property type="term" value="C:plasma membrane"/>
    <property type="evidence" value="ECO:0007669"/>
    <property type="project" value="TreeGrafter"/>
</dbReference>
<accession>A0AA43V3C9</accession>
<keyword evidence="6 7" id="KW-0472">Membrane</keyword>
<evidence type="ECO:0000256" key="4">
    <source>
        <dbReference type="ARBA" id="ARBA00022847"/>
    </source>
</evidence>
<dbReference type="InterPro" id="IPR001046">
    <property type="entry name" value="NRAMP_fam"/>
</dbReference>
<evidence type="ECO:0000256" key="7">
    <source>
        <dbReference type="SAM" id="Phobius"/>
    </source>
</evidence>
<proteinExistence type="predicted"/>
<dbReference type="GO" id="GO:0015086">
    <property type="term" value="F:cadmium ion transmembrane transporter activity"/>
    <property type="evidence" value="ECO:0007669"/>
    <property type="project" value="TreeGrafter"/>
</dbReference>
<keyword evidence="2" id="KW-0813">Transport</keyword>
<protein>
    <submittedName>
        <fullName evidence="8">Divalent metal cation transporter</fullName>
    </submittedName>
</protein>
<dbReference type="EMBL" id="SQQU01000475">
    <property type="protein sequence ID" value="MQS34008.1"/>
    <property type="molecule type" value="Genomic_DNA"/>
</dbReference>
<feature type="non-terminal residue" evidence="8">
    <location>
        <position position="1"/>
    </location>
</feature>
<dbReference type="GO" id="GO:0015293">
    <property type="term" value="F:symporter activity"/>
    <property type="evidence" value="ECO:0007669"/>
    <property type="project" value="UniProtKB-KW"/>
</dbReference>
<dbReference type="Pfam" id="PF01566">
    <property type="entry name" value="Nramp"/>
    <property type="match status" value="1"/>
</dbReference>
<comment type="subcellular location">
    <subcellularLocation>
        <location evidence="1">Membrane</location>
        <topology evidence="1">Multi-pass membrane protein</topology>
    </subcellularLocation>
</comment>
<name>A0AA43V3C9_ECOLX</name>
<dbReference type="Proteomes" id="UP000460351">
    <property type="component" value="Unassembled WGS sequence"/>
</dbReference>
<feature type="transmembrane region" description="Helical" evidence="7">
    <location>
        <begin position="54"/>
        <end position="72"/>
    </location>
</feature>
<evidence type="ECO:0000256" key="1">
    <source>
        <dbReference type="ARBA" id="ARBA00004141"/>
    </source>
</evidence>
<dbReference type="AlphaFoldDB" id="A0AA43V3C9"/>
<evidence type="ECO:0000256" key="6">
    <source>
        <dbReference type="ARBA" id="ARBA00023136"/>
    </source>
</evidence>
<evidence type="ECO:0000313" key="8">
    <source>
        <dbReference type="EMBL" id="MQS34008.1"/>
    </source>
</evidence>
<keyword evidence="4" id="KW-0769">Symport</keyword>
<comment type="caution">
    <text evidence="8">The sequence shown here is derived from an EMBL/GenBank/DDBJ whole genome shotgun (WGS) entry which is preliminary data.</text>
</comment>
<keyword evidence="3 7" id="KW-0812">Transmembrane</keyword>